<feature type="transmembrane region" description="Helical" evidence="1">
    <location>
        <begin position="28"/>
        <end position="51"/>
    </location>
</feature>
<keyword evidence="1" id="KW-1133">Transmembrane helix</keyword>
<dbReference type="AlphaFoldDB" id="E4TBQ9"/>
<sequence>MLYFILIVFSIFYIIYNSYYIVMDFGSIGIFNLVSNLIVSVYIIGSVFYILKNKTNNKQ</sequence>
<name>E4TBQ9_RIEAD</name>
<feature type="transmembrane region" description="Helical" evidence="1">
    <location>
        <begin position="5"/>
        <end position="22"/>
    </location>
</feature>
<proteinExistence type="predicted"/>
<dbReference type="HOGENOM" id="CLU_2828474_0_0_10"/>
<gene>
    <name evidence="2" type="ORF">RA0C_1030</name>
</gene>
<reference evidence="2 3" key="1">
    <citation type="journal article" date="2012" name="J. Bacteriol.">
        <title>Complete genome sequence of Riemerella anatipestifer reference strain.</title>
        <authorList>
            <person name="Wang X."/>
            <person name="Zhu D."/>
            <person name="Wang M."/>
            <person name="Cheng A."/>
            <person name="Jia R."/>
            <person name="Zhou Y."/>
            <person name="Chen Z."/>
            <person name="Luo Q."/>
            <person name="Liu F."/>
            <person name="Wang Y."/>
            <person name="Chen X.Y."/>
        </authorList>
    </citation>
    <scope>NUCLEOTIDE SEQUENCE [LARGE SCALE GENOMIC DNA]</scope>
    <source>
        <strain evidence="3">DSM 15868</strain>
    </source>
</reference>
<dbReference type="EMBL" id="CP003388">
    <property type="protein sequence ID" value="AFD55960.1"/>
    <property type="molecule type" value="Genomic_DNA"/>
</dbReference>
<keyword evidence="1" id="KW-0472">Membrane</keyword>
<keyword evidence="1" id="KW-0812">Transmembrane</keyword>
<dbReference type="Proteomes" id="UP000010093">
    <property type="component" value="Chromosome"/>
</dbReference>
<dbReference type="PATRIC" id="fig|693978.17.peg.1034"/>
<organism evidence="2 3">
    <name type="scientific">Riemerella anatipestifer (strain ATCC 11845 / DSM 15868 / JCM 9532 / NCTC 11014)</name>
    <dbReference type="NCBI Taxonomy" id="693978"/>
    <lineage>
        <taxon>Bacteria</taxon>
        <taxon>Pseudomonadati</taxon>
        <taxon>Bacteroidota</taxon>
        <taxon>Flavobacteriia</taxon>
        <taxon>Flavobacteriales</taxon>
        <taxon>Weeksellaceae</taxon>
        <taxon>Riemerella</taxon>
    </lineage>
</organism>
<dbReference type="KEGG" id="ran:Riean_0792"/>
<evidence type="ECO:0000313" key="2">
    <source>
        <dbReference type="EMBL" id="AFD55960.1"/>
    </source>
</evidence>
<evidence type="ECO:0000313" key="3">
    <source>
        <dbReference type="Proteomes" id="UP000010093"/>
    </source>
</evidence>
<accession>E4TBQ9</accession>
<dbReference type="KEGG" id="rai:RA0C_1030"/>
<protein>
    <submittedName>
        <fullName evidence="2">Uncharacterized protein</fullName>
    </submittedName>
</protein>
<evidence type="ECO:0000256" key="1">
    <source>
        <dbReference type="SAM" id="Phobius"/>
    </source>
</evidence>